<sequence>MQREFQSSESLAEAVAASNLPAQISQEVESRIAAEESRRAAVGGKTRGGPEAIRRIMRQSTGDDGTLTIETLSAELDKEGYDEPSAEQVIGQAELEGILVRAGPESWSWL</sequence>
<evidence type="ECO:0000313" key="2">
    <source>
        <dbReference type="EMBL" id="SUZ99496.1"/>
    </source>
</evidence>
<name>A0A381S623_9ZZZZ</name>
<accession>A0A381S623</accession>
<reference evidence="2" key="1">
    <citation type="submission" date="2018-05" db="EMBL/GenBank/DDBJ databases">
        <authorList>
            <person name="Lanie J.A."/>
            <person name="Ng W.-L."/>
            <person name="Kazmierczak K.M."/>
            <person name="Andrzejewski T.M."/>
            <person name="Davidsen T.M."/>
            <person name="Wayne K.J."/>
            <person name="Tettelin H."/>
            <person name="Glass J.I."/>
            <person name="Rusch D."/>
            <person name="Podicherti R."/>
            <person name="Tsui H.-C.T."/>
            <person name="Winkler M.E."/>
        </authorList>
    </citation>
    <scope>NUCLEOTIDE SEQUENCE</scope>
</reference>
<gene>
    <name evidence="2" type="ORF">METZ01_LOCUS52350</name>
</gene>
<protein>
    <submittedName>
        <fullName evidence="2">Uncharacterized protein</fullName>
    </submittedName>
</protein>
<organism evidence="2">
    <name type="scientific">marine metagenome</name>
    <dbReference type="NCBI Taxonomy" id="408172"/>
    <lineage>
        <taxon>unclassified sequences</taxon>
        <taxon>metagenomes</taxon>
        <taxon>ecological metagenomes</taxon>
    </lineage>
</organism>
<proteinExistence type="predicted"/>
<evidence type="ECO:0000256" key="1">
    <source>
        <dbReference type="SAM" id="MobiDB-lite"/>
    </source>
</evidence>
<feature type="region of interest" description="Disordered" evidence="1">
    <location>
        <begin position="34"/>
        <end position="66"/>
    </location>
</feature>
<dbReference type="AlphaFoldDB" id="A0A381S623"/>
<dbReference type="EMBL" id="UINC01002708">
    <property type="protein sequence ID" value="SUZ99496.1"/>
    <property type="molecule type" value="Genomic_DNA"/>
</dbReference>